<comment type="caution">
    <text evidence="1">The sequence shown here is derived from an EMBL/GenBank/DDBJ whole genome shotgun (WGS) entry which is preliminary data.</text>
</comment>
<gene>
    <name evidence="1" type="ORF">BDV95DRAFT_597720</name>
</gene>
<protein>
    <submittedName>
        <fullName evidence="1">Uncharacterized protein</fullName>
    </submittedName>
</protein>
<dbReference type="EMBL" id="JAADJZ010000021">
    <property type="protein sequence ID" value="KAF2867977.1"/>
    <property type="molecule type" value="Genomic_DNA"/>
</dbReference>
<name>A0A7C8I137_9PLEO</name>
<dbReference type="OrthoDB" id="5364171at2759"/>
<reference evidence="1 2" key="1">
    <citation type="submission" date="2020-01" db="EMBL/GenBank/DDBJ databases">
        <authorList>
            <consortium name="DOE Joint Genome Institute"/>
            <person name="Haridas S."/>
            <person name="Albert R."/>
            <person name="Binder M."/>
            <person name="Bloem J."/>
            <person name="Labutti K."/>
            <person name="Salamov A."/>
            <person name="Andreopoulos B."/>
            <person name="Baker S.E."/>
            <person name="Barry K."/>
            <person name="Bills G."/>
            <person name="Bluhm B.H."/>
            <person name="Cannon C."/>
            <person name="Castanera R."/>
            <person name="Culley D.E."/>
            <person name="Daum C."/>
            <person name="Ezra D."/>
            <person name="Gonzalez J.B."/>
            <person name="Henrissat B."/>
            <person name="Kuo A."/>
            <person name="Liang C."/>
            <person name="Lipzen A."/>
            <person name="Lutzoni F."/>
            <person name="Magnuson J."/>
            <person name="Mondo S."/>
            <person name="Nolan M."/>
            <person name="Ohm R."/>
            <person name="Pangilinan J."/>
            <person name="Park H.-J.H."/>
            <person name="Ramirez L."/>
            <person name="Alfaro M."/>
            <person name="Sun H."/>
            <person name="Tritt A."/>
            <person name="Yoshinaga Y."/>
            <person name="Zwiers L.-H.L."/>
            <person name="Turgeon B.G."/>
            <person name="Goodwin S.B."/>
            <person name="Spatafora J.W."/>
            <person name="Crous P.W."/>
            <person name="Grigoriev I.V."/>
        </authorList>
    </citation>
    <scope>NUCLEOTIDE SEQUENCE [LARGE SCALE GENOMIC DNA]</scope>
    <source>
        <strain evidence="1 2">CBS 611.86</strain>
    </source>
</reference>
<evidence type="ECO:0000313" key="1">
    <source>
        <dbReference type="EMBL" id="KAF2867977.1"/>
    </source>
</evidence>
<organism evidence="1 2">
    <name type="scientific">Massariosphaeria phaeospora</name>
    <dbReference type="NCBI Taxonomy" id="100035"/>
    <lineage>
        <taxon>Eukaryota</taxon>
        <taxon>Fungi</taxon>
        <taxon>Dikarya</taxon>
        <taxon>Ascomycota</taxon>
        <taxon>Pezizomycotina</taxon>
        <taxon>Dothideomycetes</taxon>
        <taxon>Pleosporomycetidae</taxon>
        <taxon>Pleosporales</taxon>
        <taxon>Pleosporales incertae sedis</taxon>
        <taxon>Massariosphaeria</taxon>
    </lineage>
</organism>
<dbReference type="Proteomes" id="UP000481861">
    <property type="component" value="Unassembled WGS sequence"/>
</dbReference>
<evidence type="ECO:0000313" key="2">
    <source>
        <dbReference type="Proteomes" id="UP000481861"/>
    </source>
</evidence>
<keyword evidence="2" id="KW-1185">Reference proteome</keyword>
<proteinExistence type="predicted"/>
<dbReference type="AlphaFoldDB" id="A0A7C8I137"/>
<accession>A0A7C8I137</accession>
<sequence>MVYYAYAKNSNDDWSFRYVLISPSFHVLDEWYKAVQDKVGEQVLQRVADDFYVFDRTKLNLGRSTAQGNEAPKFMNKIIFQLLNDNEGRNITTFVNGNMS</sequence>